<dbReference type="Proteomes" id="UP000307702">
    <property type="component" value="Unassembled WGS sequence"/>
</dbReference>
<sequence>MLFATNRTPTQSAKSKKGRKITFSMQNTSVRQDMYFCRRKGVNDYVEIGSKAFFQALKDLDKKTQILFYIHGFNNLGESEIFPNAEVLQDMFNELEPNLVYIVPLIWPCDDDSVVAFMDDYWDDQRASRASGDSFARMLGLFDNWRKEEAKKTDPCTRRMNVLAHSMGNRVLRNAISSWVKYDMGGNMIQLFRNVFMVAADVVNHTLERKEKGRYITDSARNVVVYYANDDLAMPASKVANLKNMTASRRLGMTGPESMSEKRLARNVYEVDCDNFNNSWGDKKGHTYFLRDDSGRISPVIYHMIAAINGGRVQPPQRHHILEKP</sequence>
<dbReference type="GO" id="GO:0016787">
    <property type="term" value="F:hydrolase activity"/>
    <property type="evidence" value="ECO:0007669"/>
    <property type="project" value="UniProtKB-KW"/>
</dbReference>
<dbReference type="InterPro" id="IPR010297">
    <property type="entry name" value="DUF900_hydrolase"/>
</dbReference>
<comment type="caution">
    <text evidence="1">The sequence shown here is derived from an EMBL/GenBank/DDBJ whole genome shotgun (WGS) entry which is preliminary data.</text>
</comment>
<keyword evidence="2" id="KW-1185">Reference proteome</keyword>
<accession>A0A8H2PM66</accession>
<dbReference type="AlphaFoldDB" id="A0A8H2PM66"/>
<protein>
    <submittedName>
        <fullName evidence="1">Alpha/beta hydrolase</fullName>
    </submittedName>
</protein>
<evidence type="ECO:0000313" key="2">
    <source>
        <dbReference type="Proteomes" id="UP000307702"/>
    </source>
</evidence>
<gene>
    <name evidence="1" type="ORF">FCS21_11630</name>
</gene>
<dbReference type="EMBL" id="SZVP01000011">
    <property type="protein sequence ID" value="TMM44045.1"/>
    <property type="molecule type" value="Genomic_DNA"/>
</dbReference>
<reference evidence="1 2" key="1">
    <citation type="submission" date="2019-05" db="EMBL/GenBank/DDBJ databases">
        <title>Colwellia ponticola sp. nov., isolated from seawater.</title>
        <authorList>
            <person name="Yoon J.-H."/>
        </authorList>
    </citation>
    <scope>NUCLEOTIDE SEQUENCE [LARGE SCALE GENOMIC DNA]</scope>
    <source>
        <strain evidence="1 2">OISW-25</strain>
    </source>
</reference>
<name>A0A8H2PM66_9GAMM</name>
<proteinExistence type="predicted"/>
<keyword evidence="1" id="KW-0378">Hydrolase</keyword>
<dbReference type="OrthoDB" id="9797755at2"/>
<organism evidence="1 2">
    <name type="scientific">Colwellia ponticola</name>
    <dbReference type="NCBI Taxonomy" id="2304625"/>
    <lineage>
        <taxon>Bacteria</taxon>
        <taxon>Pseudomonadati</taxon>
        <taxon>Pseudomonadota</taxon>
        <taxon>Gammaproteobacteria</taxon>
        <taxon>Alteromonadales</taxon>
        <taxon>Colwelliaceae</taxon>
        <taxon>Colwellia</taxon>
    </lineage>
</organism>
<evidence type="ECO:0000313" key="1">
    <source>
        <dbReference type="EMBL" id="TMM44045.1"/>
    </source>
</evidence>
<dbReference type="RefSeq" id="WP_138623559.1">
    <property type="nucleotide sequence ID" value="NZ_SZVP01000011.1"/>
</dbReference>
<dbReference type="Pfam" id="PF05990">
    <property type="entry name" value="DUF900"/>
    <property type="match status" value="1"/>
</dbReference>